<sequence length="222" mass="24790">MFALVAKTEGEPEWGVGILNAYLRAAEDEQQPGADRQTKKKTLSVYDAARAPNNELFDPQPDAACLRAHYKALCQGLDQLVVEGIEKVRRVAELCEFGMAGDVLAFDQIVSGITSPHLQRTFFRMGKDFLQKALGVASEGERVEHALQQLSGAQVDAVYIASDARWRLCSPNYSRCHAKWRPSTPSFSARWRRRDFSCVLLLALRCCVLLVKRRFSAVSSVL</sequence>
<protein>
    <submittedName>
        <fullName evidence="1">Uncharacterized protein</fullName>
    </submittedName>
</protein>
<organism evidence="1 2">
    <name type="scientific">Rhipicephalus microplus</name>
    <name type="common">Cattle tick</name>
    <name type="synonym">Boophilus microplus</name>
    <dbReference type="NCBI Taxonomy" id="6941"/>
    <lineage>
        <taxon>Eukaryota</taxon>
        <taxon>Metazoa</taxon>
        <taxon>Ecdysozoa</taxon>
        <taxon>Arthropoda</taxon>
        <taxon>Chelicerata</taxon>
        <taxon>Arachnida</taxon>
        <taxon>Acari</taxon>
        <taxon>Parasitiformes</taxon>
        <taxon>Ixodida</taxon>
        <taxon>Ixodoidea</taxon>
        <taxon>Ixodidae</taxon>
        <taxon>Rhipicephalinae</taxon>
        <taxon>Rhipicephalus</taxon>
        <taxon>Boophilus</taxon>
    </lineage>
</organism>
<reference evidence="1" key="2">
    <citation type="submission" date="2021-09" db="EMBL/GenBank/DDBJ databases">
        <authorList>
            <person name="Jia N."/>
            <person name="Wang J."/>
            <person name="Shi W."/>
            <person name="Du L."/>
            <person name="Sun Y."/>
            <person name="Zhan W."/>
            <person name="Jiang J."/>
            <person name="Wang Q."/>
            <person name="Zhang B."/>
            <person name="Ji P."/>
            <person name="Sakyi L.B."/>
            <person name="Cui X."/>
            <person name="Yuan T."/>
            <person name="Jiang B."/>
            <person name="Yang W."/>
            <person name="Lam T.T.-Y."/>
            <person name="Chang Q."/>
            <person name="Ding S."/>
            <person name="Wang X."/>
            <person name="Zhu J."/>
            <person name="Ruan X."/>
            <person name="Zhao L."/>
            <person name="Wei J."/>
            <person name="Que T."/>
            <person name="Du C."/>
            <person name="Cheng J."/>
            <person name="Dai P."/>
            <person name="Han X."/>
            <person name="Huang E."/>
            <person name="Gao Y."/>
            <person name="Liu J."/>
            <person name="Shao H."/>
            <person name="Ye R."/>
            <person name="Li L."/>
            <person name="Wei W."/>
            <person name="Wang X."/>
            <person name="Wang C."/>
            <person name="Huo Q."/>
            <person name="Li W."/>
            <person name="Guo W."/>
            <person name="Chen H."/>
            <person name="Chen S."/>
            <person name="Zhou L."/>
            <person name="Zhou L."/>
            <person name="Ni X."/>
            <person name="Tian J."/>
            <person name="Zhou Y."/>
            <person name="Sheng Y."/>
            <person name="Liu T."/>
            <person name="Pan Y."/>
            <person name="Xia L."/>
            <person name="Li J."/>
            <person name="Zhao F."/>
            <person name="Cao W."/>
        </authorList>
    </citation>
    <scope>NUCLEOTIDE SEQUENCE</scope>
    <source>
        <strain evidence="1">Rmic-2018</strain>
        <tissue evidence="1">Larvae</tissue>
    </source>
</reference>
<reference evidence="1" key="1">
    <citation type="journal article" date="2020" name="Cell">
        <title>Large-Scale Comparative Analyses of Tick Genomes Elucidate Their Genetic Diversity and Vector Capacities.</title>
        <authorList>
            <consortium name="Tick Genome and Microbiome Consortium (TIGMIC)"/>
            <person name="Jia N."/>
            <person name="Wang J."/>
            <person name="Shi W."/>
            <person name="Du L."/>
            <person name="Sun Y."/>
            <person name="Zhan W."/>
            <person name="Jiang J.F."/>
            <person name="Wang Q."/>
            <person name="Zhang B."/>
            <person name="Ji P."/>
            <person name="Bell-Sakyi L."/>
            <person name="Cui X.M."/>
            <person name="Yuan T.T."/>
            <person name="Jiang B.G."/>
            <person name="Yang W.F."/>
            <person name="Lam T.T."/>
            <person name="Chang Q.C."/>
            <person name="Ding S.J."/>
            <person name="Wang X.J."/>
            <person name="Zhu J.G."/>
            <person name="Ruan X.D."/>
            <person name="Zhao L."/>
            <person name="Wei J.T."/>
            <person name="Ye R.Z."/>
            <person name="Que T.C."/>
            <person name="Du C.H."/>
            <person name="Zhou Y.H."/>
            <person name="Cheng J.X."/>
            <person name="Dai P.F."/>
            <person name="Guo W.B."/>
            <person name="Han X.H."/>
            <person name="Huang E.J."/>
            <person name="Li L.F."/>
            <person name="Wei W."/>
            <person name="Gao Y.C."/>
            <person name="Liu J.Z."/>
            <person name="Shao H.Z."/>
            <person name="Wang X."/>
            <person name="Wang C.C."/>
            <person name="Yang T.C."/>
            <person name="Huo Q.B."/>
            <person name="Li W."/>
            <person name="Chen H.Y."/>
            <person name="Chen S.E."/>
            <person name="Zhou L.G."/>
            <person name="Ni X.B."/>
            <person name="Tian J.H."/>
            <person name="Sheng Y."/>
            <person name="Liu T."/>
            <person name="Pan Y.S."/>
            <person name="Xia L.Y."/>
            <person name="Li J."/>
            <person name="Zhao F."/>
            <person name="Cao W.C."/>
        </authorList>
    </citation>
    <scope>NUCLEOTIDE SEQUENCE</scope>
    <source>
        <strain evidence="1">Rmic-2018</strain>
    </source>
</reference>
<gene>
    <name evidence="1" type="ORF">HPB51_005808</name>
</gene>
<proteinExistence type="predicted"/>
<dbReference type="EMBL" id="JABSTU010000002">
    <property type="protein sequence ID" value="KAH8036803.1"/>
    <property type="molecule type" value="Genomic_DNA"/>
</dbReference>
<keyword evidence="2" id="KW-1185">Reference proteome</keyword>
<comment type="caution">
    <text evidence="1">The sequence shown here is derived from an EMBL/GenBank/DDBJ whole genome shotgun (WGS) entry which is preliminary data.</text>
</comment>
<name>A0A9J6EQK4_RHIMP</name>
<accession>A0A9J6EQK4</accession>
<evidence type="ECO:0000313" key="2">
    <source>
        <dbReference type="Proteomes" id="UP000821866"/>
    </source>
</evidence>
<evidence type="ECO:0000313" key="1">
    <source>
        <dbReference type="EMBL" id="KAH8036803.1"/>
    </source>
</evidence>
<dbReference type="Proteomes" id="UP000821866">
    <property type="component" value="Chromosome 10"/>
</dbReference>
<dbReference type="AlphaFoldDB" id="A0A9J6EQK4"/>